<dbReference type="AlphaFoldDB" id="D5AB80"/>
<keyword evidence="1" id="KW-0833">Ubl conjugation pathway</keyword>
<dbReference type="PANTHER" id="PTHR23315:SF238">
    <property type="entry name" value="ARM REPEAT SUPERFAMILY PROTEIN"/>
    <property type="match status" value="1"/>
</dbReference>
<dbReference type="Gene3D" id="1.25.10.10">
    <property type="entry name" value="Leucine-rich Repeat Variant"/>
    <property type="match status" value="1"/>
</dbReference>
<dbReference type="OMA" id="QCGGIAD"/>
<proteinExistence type="evidence at transcript level"/>
<name>D5AB80_PICSI</name>
<dbReference type="InterPro" id="IPR016024">
    <property type="entry name" value="ARM-type_fold"/>
</dbReference>
<evidence type="ECO:0000313" key="4">
    <source>
        <dbReference type="EMBL" id="ADE76799.1"/>
    </source>
</evidence>
<reference evidence="4" key="1">
    <citation type="submission" date="2010-04" db="EMBL/GenBank/DDBJ databases">
        <authorList>
            <person name="Reid K.E."/>
            <person name="Liao N."/>
            <person name="Chan S."/>
            <person name="Docking R."/>
            <person name="Taylor G."/>
            <person name="Moore R."/>
            <person name="Mayo M."/>
            <person name="Munro S."/>
            <person name="King J."/>
            <person name="Yanchuk A."/>
            <person name="Holt R."/>
            <person name="Jones S."/>
            <person name="Marra M."/>
            <person name="Ritland C.E."/>
            <person name="Ritland K."/>
            <person name="Bohlmann J."/>
        </authorList>
    </citation>
    <scope>NUCLEOTIDE SEQUENCE</scope>
    <source>
        <tissue evidence="4">Bud</tissue>
    </source>
</reference>
<dbReference type="InterPro" id="IPR011989">
    <property type="entry name" value="ARM-like"/>
</dbReference>
<evidence type="ECO:0000256" key="1">
    <source>
        <dbReference type="ARBA" id="ARBA00022786"/>
    </source>
</evidence>
<evidence type="ECO:0000256" key="2">
    <source>
        <dbReference type="PROSITE-ProRule" id="PRU00259"/>
    </source>
</evidence>
<dbReference type="PANTHER" id="PTHR23315">
    <property type="entry name" value="U BOX DOMAIN-CONTAINING"/>
    <property type="match status" value="1"/>
</dbReference>
<organism evidence="4">
    <name type="scientific">Picea sitchensis</name>
    <name type="common">Sitka spruce</name>
    <name type="synonym">Pinus sitchensis</name>
    <dbReference type="NCBI Taxonomy" id="3332"/>
    <lineage>
        <taxon>Eukaryota</taxon>
        <taxon>Viridiplantae</taxon>
        <taxon>Streptophyta</taxon>
        <taxon>Embryophyta</taxon>
        <taxon>Tracheophyta</taxon>
        <taxon>Spermatophyta</taxon>
        <taxon>Pinopsida</taxon>
        <taxon>Pinidae</taxon>
        <taxon>Conifers I</taxon>
        <taxon>Pinales</taxon>
        <taxon>Pinaceae</taxon>
        <taxon>Picea</taxon>
    </lineage>
</organism>
<dbReference type="PROSITE" id="PS50176">
    <property type="entry name" value="ARM_REPEAT"/>
    <property type="match status" value="2"/>
</dbReference>
<dbReference type="SUPFAM" id="SSF48371">
    <property type="entry name" value="ARM repeat"/>
    <property type="match status" value="1"/>
</dbReference>
<dbReference type="Pfam" id="PF25598">
    <property type="entry name" value="ARM_PUB"/>
    <property type="match status" value="1"/>
</dbReference>
<dbReference type="InterPro" id="IPR058678">
    <property type="entry name" value="ARM_PUB"/>
</dbReference>
<evidence type="ECO:0000259" key="3">
    <source>
        <dbReference type="Pfam" id="PF25598"/>
    </source>
</evidence>
<sequence length="297" mass="31849">MDVKRTTAESLVNLLRSSSSSEEAQKDAVCELRLLAKWGDDQRISIVQAGAVPYLLDHLYSSNAKLQENAITALLNLSIYTPNREVIMSSRGALDAIVHCLTAGRSLEGKQNAAAAIFSLLVVESYRPIVGERPEAIRALLDLIRQGNPKCTRDALKTLFLLALYPLNRPKLVSAGVVPVIFSLLMNAGMGILEDATAVIAQVAGCSESEKVFKKIFGIEVLVDLLATGSPRVQENAASALLNLAQCGGIADDILDVQFAMPALSLLLTSGTSRCKSKVSSLLSLLLAHERRPARGL</sequence>
<feature type="domain" description="U-box" evidence="3">
    <location>
        <begin position="12"/>
        <end position="286"/>
    </location>
</feature>
<feature type="repeat" description="ARM" evidence="2">
    <location>
        <begin position="217"/>
        <end position="245"/>
    </location>
</feature>
<dbReference type="InterPro" id="IPR000225">
    <property type="entry name" value="Armadillo"/>
</dbReference>
<dbReference type="EMBL" id="BT123481">
    <property type="protein sequence ID" value="ADE76799.1"/>
    <property type="molecule type" value="mRNA"/>
</dbReference>
<feature type="repeat" description="ARM" evidence="2">
    <location>
        <begin position="50"/>
        <end position="92"/>
    </location>
</feature>
<protein>
    <recommendedName>
        <fullName evidence="3">U-box domain-containing protein</fullName>
    </recommendedName>
</protein>
<accession>D5AB80</accession>
<dbReference type="SMART" id="SM00185">
    <property type="entry name" value="ARM"/>
    <property type="match status" value="4"/>
</dbReference>